<evidence type="ECO:0000256" key="4">
    <source>
        <dbReference type="ARBA" id="ARBA00023306"/>
    </source>
</evidence>
<keyword evidence="3" id="KW-0159">Chromosome partition</keyword>
<name>A0A382CH71_9ZZZZ</name>
<dbReference type="GO" id="GO:0051304">
    <property type="term" value="P:chromosome separation"/>
    <property type="evidence" value="ECO:0007669"/>
    <property type="project" value="InterPro"/>
</dbReference>
<proteinExistence type="predicted"/>
<dbReference type="InterPro" id="IPR036390">
    <property type="entry name" value="WH_DNA-bd_sf"/>
</dbReference>
<dbReference type="PANTHER" id="PTHR34298:SF2">
    <property type="entry name" value="SEGREGATION AND CONDENSATION PROTEIN B"/>
    <property type="match status" value="1"/>
</dbReference>
<evidence type="ECO:0000256" key="3">
    <source>
        <dbReference type="ARBA" id="ARBA00022829"/>
    </source>
</evidence>
<keyword evidence="2" id="KW-0132">Cell division</keyword>
<evidence type="ECO:0000256" key="2">
    <source>
        <dbReference type="ARBA" id="ARBA00022618"/>
    </source>
</evidence>
<evidence type="ECO:0000256" key="1">
    <source>
        <dbReference type="ARBA" id="ARBA00022490"/>
    </source>
</evidence>
<accession>A0A382CH71</accession>
<dbReference type="PIRSF" id="PIRSF019345">
    <property type="entry name" value="ScpB"/>
    <property type="match status" value="1"/>
</dbReference>
<organism evidence="5">
    <name type="scientific">marine metagenome</name>
    <dbReference type="NCBI Taxonomy" id="408172"/>
    <lineage>
        <taxon>unclassified sequences</taxon>
        <taxon>metagenomes</taxon>
        <taxon>ecological metagenomes</taxon>
    </lineage>
</organism>
<dbReference type="Gene3D" id="1.10.10.10">
    <property type="entry name" value="Winged helix-like DNA-binding domain superfamily/Winged helix DNA-binding domain"/>
    <property type="match status" value="1"/>
</dbReference>
<protein>
    <recommendedName>
        <fullName evidence="6">SMC-Scp complex subunit ScpB</fullName>
    </recommendedName>
</protein>
<dbReference type="NCBIfam" id="TIGR00281">
    <property type="entry name" value="SMC-Scp complex subunit ScpB"/>
    <property type="match status" value="1"/>
</dbReference>
<keyword evidence="4" id="KW-0131">Cell cycle</keyword>
<dbReference type="InterPro" id="IPR036388">
    <property type="entry name" value="WH-like_DNA-bd_sf"/>
</dbReference>
<dbReference type="InterPro" id="IPR005234">
    <property type="entry name" value="ScpB_csome_segregation"/>
</dbReference>
<dbReference type="SUPFAM" id="SSF46785">
    <property type="entry name" value="Winged helix' DNA-binding domain"/>
    <property type="match status" value="1"/>
</dbReference>
<evidence type="ECO:0000313" key="5">
    <source>
        <dbReference type="EMBL" id="SVB25194.1"/>
    </source>
</evidence>
<sequence>MEDDLKDKIREKNKLKEYLLNLKKFYLDRGINLVKTGSKWSFRTSGDLSDELTIFKKQKRKISRAALETLAIIAYHQPITRSEIENIRGVQMGRGSIDHLLEIGWIKPKGRKNIPGKPVLWATTDMFLEHFEIDDIVNLPDKNELKASGFLEKKSAITTISELSKNEDFNTINNENEDEENIDDFITEN</sequence>
<dbReference type="GO" id="GO:0051301">
    <property type="term" value="P:cell division"/>
    <property type="evidence" value="ECO:0007669"/>
    <property type="project" value="UniProtKB-KW"/>
</dbReference>
<dbReference type="AlphaFoldDB" id="A0A382CH71"/>
<evidence type="ECO:0008006" key="6">
    <source>
        <dbReference type="Google" id="ProtNLM"/>
    </source>
</evidence>
<gene>
    <name evidence="5" type="ORF">METZ01_LOCUS178048</name>
</gene>
<keyword evidence="1" id="KW-0963">Cytoplasm</keyword>
<reference evidence="5" key="1">
    <citation type="submission" date="2018-05" db="EMBL/GenBank/DDBJ databases">
        <authorList>
            <person name="Lanie J.A."/>
            <person name="Ng W.-L."/>
            <person name="Kazmierczak K.M."/>
            <person name="Andrzejewski T.M."/>
            <person name="Davidsen T.M."/>
            <person name="Wayne K.J."/>
            <person name="Tettelin H."/>
            <person name="Glass J.I."/>
            <person name="Rusch D."/>
            <person name="Podicherti R."/>
            <person name="Tsui H.-C.T."/>
            <person name="Winkler M.E."/>
        </authorList>
    </citation>
    <scope>NUCLEOTIDE SEQUENCE</scope>
</reference>
<dbReference type="EMBL" id="UINC01034404">
    <property type="protein sequence ID" value="SVB25194.1"/>
    <property type="molecule type" value="Genomic_DNA"/>
</dbReference>
<dbReference type="PANTHER" id="PTHR34298">
    <property type="entry name" value="SEGREGATION AND CONDENSATION PROTEIN B"/>
    <property type="match status" value="1"/>
</dbReference>
<dbReference type="Pfam" id="PF04079">
    <property type="entry name" value="SMC_ScpB"/>
    <property type="match status" value="1"/>
</dbReference>